<dbReference type="AlphaFoldDB" id="A0AAV4LNP5"/>
<keyword evidence="3" id="KW-1185">Reference proteome</keyword>
<keyword evidence="1" id="KW-0175">Coiled coil</keyword>
<feature type="coiled-coil region" evidence="1">
    <location>
        <begin position="23"/>
        <end position="93"/>
    </location>
</feature>
<sequence>MVNGVMEKLASIAGGGLAPGDARERRERQAEKLAAKIERRRAQVKGAMKVLRQYKGALAAQLERSQRAMLEAKNELDIVMADYRTECRKLAEEDSRDLQEFYLWAKDEIMKCADAALERAPVEDNTAIMKALQVMLKNC</sequence>
<comment type="caution">
    <text evidence="2">The sequence shown here is derived from an EMBL/GenBank/DDBJ whole genome shotgun (WGS) entry which is preliminary data.</text>
</comment>
<evidence type="ECO:0000256" key="1">
    <source>
        <dbReference type="SAM" id="Coils"/>
    </source>
</evidence>
<dbReference type="GeneID" id="94192925"/>
<evidence type="ECO:0000313" key="3">
    <source>
        <dbReference type="Proteomes" id="UP001497744"/>
    </source>
</evidence>
<accession>A0AAV4LNP5</accession>
<dbReference type="Proteomes" id="UP001497744">
    <property type="component" value="Unassembled WGS sequence"/>
</dbReference>
<proteinExistence type="predicted"/>
<evidence type="ECO:0000313" key="2">
    <source>
        <dbReference type="EMBL" id="GIX61442.1"/>
    </source>
</evidence>
<reference evidence="2 3" key="1">
    <citation type="submission" date="2021-06" db="EMBL/GenBank/DDBJ databases">
        <title>Genome sequence of Babesia caballi.</title>
        <authorList>
            <person name="Yamagishi J."/>
            <person name="Kidaka T."/>
            <person name="Ochi A."/>
        </authorList>
    </citation>
    <scope>NUCLEOTIDE SEQUENCE [LARGE SCALE GENOMIC DNA]</scope>
    <source>
        <strain evidence="2">USDA-D6B2</strain>
    </source>
</reference>
<name>A0AAV4LNP5_BABCB</name>
<gene>
    <name evidence="2" type="ORF">BcabD6B2_08770</name>
</gene>
<dbReference type="RefSeq" id="XP_067713513.1">
    <property type="nucleotide sequence ID" value="XM_067857412.1"/>
</dbReference>
<organism evidence="2 3">
    <name type="scientific">Babesia caballi</name>
    <dbReference type="NCBI Taxonomy" id="5871"/>
    <lineage>
        <taxon>Eukaryota</taxon>
        <taxon>Sar</taxon>
        <taxon>Alveolata</taxon>
        <taxon>Apicomplexa</taxon>
        <taxon>Aconoidasida</taxon>
        <taxon>Piroplasmida</taxon>
        <taxon>Babesiidae</taxon>
        <taxon>Babesia</taxon>
    </lineage>
</organism>
<protein>
    <submittedName>
        <fullName evidence="2">Carboxylating nicotinate-nucleotide diphosphorylase</fullName>
    </submittedName>
</protein>
<dbReference type="EMBL" id="BPLF01000001">
    <property type="protein sequence ID" value="GIX61442.1"/>
    <property type="molecule type" value="Genomic_DNA"/>
</dbReference>